<dbReference type="Proteomes" id="UP000824201">
    <property type="component" value="Unassembled WGS sequence"/>
</dbReference>
<feature type="chain" id="PRO_5039300821" description="DUF3221 domain-containing protein" evidence="1">
    <location>
        <begin position="22"/>
        <end position="115"/>
    </location>
</feature>
<name>A0A9D1ECU8_9FIRM</name>
<dbReference type="AlphaFoldDB" id="A0A9D1ECU8"/>
<reference evidence="2" key="2">
    <citation type="journal article" date="2021" name="PeerJ">
        <title>Extensive microbial diversity within the chicken gut microbiome revealed by metagenomics and culture.</title>
        <authorList>
            <person name="Gilroy R."/>
            <person name="Ravi A."/>
            <person name="Getino M."/>
            <person name="Pursley I."/>
            <person name="Horton D.L."/>
            <person name="Alikhan N.F."/>
            <person name="Baker D."/>
            <person name="Gharbi K."/>
            <person name="Hall N."/>
            <person name="Watson M."/>
            <person name="Adriaenssens E.M."/>
            <person name="Foster-Nyarko E."/>
            <person name="Jarju S."/>
            <person name="Secka A."/>
            <person name="Antonio M."/>
            <person name="Oren A."/>
            <person name="Chaudhuri R.R."/>
            <person name="La Ragione R."/>
            <person name="Hildebrand F."/>
            <person name="Pallen M.J."/>
        </authorList>
    </citation>
    <scope>NUCLEOTIDE SEQUENCE</scope>
    <source>
        <strain evidence="2">ChiW13-3771</strain>
    </source>
</reference>
<evidence type="ECO:0008006" key="4">
    <source>
        <dbReference type="Google" id="ProtNLM"/>
    </source>
</evidence>
<evidence type="ECO:0000313" key="2">
    <source>
        <dbReference type="EMBL" id="HIR88024.1"/>
    </source>
</evidence>
<comment type="caution">
    <text evidence="2">The sequence shown here is derived from an EMBL/GenBank/DDBJ whole genome shotgun (WGS) entry which is preliminary data.</text>
</comment>
<proteinExistence type="predicted"/>
<protein>
    <recommendedName>
        <fullName evidence="4">DUF3221 domain-containing protein</fullName>
    </recommendedName>
</protein>
<feature type="signal peptide" evidence="1">
    <location>
        <begin position="1"/>
        <end position="21"/>
    </location>
</feature>
<gene>
    <name evidence="2" type="ORF">IAC96_03645</name>
</gene>
<dbReference type="EMBL" id="DVHN01000042">
    <property type="protein sequence ID" value="HIR88024.1"/>
    <property type="molecule type" value="Genomic_DNA"/>
</dbReference>
<organism evidence="2 3">
    <name type="scientific">Candidatus Fimimorpha faecalis</name>
    <dbReference type="NCBI Taxonomy" id="2840824"/>
    <lineage>
        <taxon>Bacteria</taxon>
        <taxon>Bacillati</taxon>
        <taxon>Bacillota</taxon>
        <taxon>Clostridia</taxon>
        <taxon>Eubacteriales</taxon>
        <taxon>Candidatus Fimimorpha</taxon>
    </lineage>
</organism>
<evidence type="ECO:0000313" key="3">
    <source>
        <dbReference type="Proteomes" id="UP000824201"/>
    </source>
</evidence>
<accession>A0A9D1ECU8</accession>
<keyword evidence="1" id="KW-0732">Signal</keyword>
<reference evidence="2" key="1">
    <citation type="submission" date="2020-10" db="EMBL/GenBank/DDBJ databases">
        <authorList>
            <person name="Gilroy R."/>
        </authorList>
    </citation>
    <scope>NUCLEOTIDE SEQUENCE</scope>
    <source>
        <strain evidence="2">ChiW13-3771</strain>
    </source>
</reference>
<evidence type="ECO:0000256" key="1">
    <source>
        <dbReference type="SAM" id="SignalP"/>
    </source>
</evidence>
<sequence>MRKVIYYVFISIIVICMCSCATDSEENEIISIDTIGVVTFSDNLMREALMREAGYEVIQKRISQRTDDINEFVIEYWYQNDNNVKHYGYHIRQIDKDNYTIIEEGESINNSVLIN</sequence>